<evidence type="ECO:0000259" key="1">
    <source>
        <dbReference type="PROSITE" id="PS50943"/>
    </source>
</evidence>
<dbReference type="CDD" id="cd00093">
    <property type="entry name" value="HTH_XRE"/>
    <property type="match status" value="1"/>
</dbReference>
<protein>
    <submittedName>
        <fullName evidence="2">Transcriptional regulator</fullName>
    </submittedName>
</protein>
<feature type="domain" description="HTH cro/C1-type" evidence="1">
    <location>
        <begin position="47"/>
        <end position="106"/>
    </location>
</feature>
<dbReference type="InterPro" id="IPR001387">
    <property type="entry name" value="Cro/C1-type_HTH"/>
</dbReference>
<dbReference type="InterPro" id="IPR010982">
    <property type="entry name" value="Lambda_DNA-bd_dom_sf"/>
</dbReference>
<dbReference type="AlphaFoldDB" id="A0A2M6K8S3"/>
<name>A0A2M6K8S3_9BACT</name>
<evidence type="ECO:0000313" key="3">
    <source>
        <dbReference type="Proteomes" id="UP000230869"/>
    </source>
</evidence>
<dbReference type="Proteomes" id="UP000230869">
    <property type="component" value="Unassembled WGS sequence"/>
</dbReference>
<dbReference type="Gene3D" id="1.10.260.40">
    <property type="entry name" value="lambda repressor-like DNA-binding domains"/>
    <property type="match status" value="1"/>
</dbReference>
<accession>A0A2M6K8S3</accession>
<dbReference type="PROSITE" id="PS50943">
    <property type="entry name" value="HTH_CROC1"/>
    <property type="match status" value="1"/>
</dbReference>
<evidence type="ECO:0000313" key="2">
    <source>
        <dbReference type="EMBL" id="PIR13301.1"/>
    </source>
</evidence>
<dbReference type="EMBL" id="PCWW01000045">
    <property type="protein sequence ID" value="PIR13301.1"/>
    <property type="molecule type" value="Genomic_DNA"/>
</dbReference>
<dbReference type="SMART" id="SM00530">
    <property type="entry name" value="HTH_XRE"/>
    <property type="match status" value="1"/>
</dbReference>
<organism evidence="2 3">
    <name type="scientific">Candidatus Falkowbacteria bacterium CG11_big_fil_rev_8_21_14_0_20_39_10</name>
    <dbReference type="NCBI Taxonomy" id="1974570"/>
    <lineage>
        <taxon>Bacteria</taxon>
        <taxon>Candidatus Falkowiibacteriota</taxon>
    </lineage>
</organism>
<comment type="caution">
    <text evidence="2">The sequence shown here is derived from an EMBL/GenBank/DDBJ whole genome shotgun (WGS) entry which is preliminary data.</text>
</comment>
<dbReference type="GO" id="GO:0003677">
    <property type="term" value="F:DNA binding"/>
    <property type="evidence" value="ECO:0007669"/>
    <property type="project" value="InterPro"/>
</dbReference>
<dbReference type="Pfam" id="PF01381">
    <property type="entry name" value="HTH_3"/>
    <property type="match status" value="1"/>
</dbReference>
<proteinExistence type="predicted"/>
<dbReference type="SUPFAM" id="SSF47413">
    <property type="entry name" value="lambda repressor-like DNA-binding domains"/>
    <property type="match status" value="1"/>
</dbReference>
<gene>
    <name evidence="2" type="ORF">COV49_02660</name>
</gene>
<sequence>MSSKKYNLKKIKSLPTFEDDLKEKLKDPKFKQGFDLAYKRWGIAREIIEARKKAKMTQKDLAKSLKTSQSFVARVENGGQNLTIDVLSRLADVLSAKLKKPVKFEIVGKI</sequence>
<reference evidence="2 3" key="1">
    <citation type="submission" date="2017-09" db="EMBL/GenBank/DDBJ databases">
        <title>Depth-based differentiation of microbial function through sediment-hosted aquifers and enrichment of novel symbionts in the deep terrestrial subsurface.</title>
        <authorList>
            <person name="Probst A.J."/>
            <person name="Ladd B."/>
            <person name="Jarett J.K."/>
            <person name="Geller-Mcgrath D.E."/>
            <person name="Sieber C.M."/>
            <person name="Emerson J.B."/>
            <person name="Anantharaman K."/>
            <person name="Thomas B.C."/>
            <person name="Malmstrom R."/>
            <person name="Stieglmeier M."/>
            <person name="Klingl A."/>
            <person name="Woyke T."/>
            <person name="Ryan C.M."/>
            <person name="Banfield J.F."/>
        </authorList>
    </citation>
    <scope>NUCLEOTIDE SEQUENCE [LARGE SCALE GENOMIC DNA]</scope>
    <source>
        <strain evidence="2">CG11_big_fil_rev_8_21_14_0_20_39_10</strain>
    </source>
</reference>